<dbReference type="EMBL" id="LVVM01006000">
    <property type="protein sequence ID" value="OJA09219.1"/>
    <property type="molecule type" value="Genomic_DNA"/>
</dbReference>
<proteinExistence type="predicted"/>
<dbReference type="Proteomes" id="UP000183567">
    <property type="component" value="Unassembled WGS sequence"/>
</dbReference>
<evidence type="ECO:0000256" key="1">
    <source>
        <dbReference type="SAM" id="MobiDB-lite"/>
    </source>
</evidence>
<gene>
    <name evidence="2" type="ORF">AZE42_00713</name>
</gene>
<keyword evidence="3" id="KW-1185">Reference proteome</keyword>
<dbReference type="AlphaFoldDB" id="A0A1J8PN47"/>
<comment type="caution">
    <text evidence="2">The sequence shown here is derived from an EMBL/GenBank/DDBJ whole genome shotgun (WGS) entry which is preliminary data.</text>
</comment>
<reference evidence="2 3" key="1">
    <citation type="submission" date="2016-03" db="EMBL/GenBank/DDBJ databases">
        <title>Comparative genomics of the ectomycorrhizal sister species Rhizopogon vinicolor and Rhizopogon vesiculosus (Basidiomycota: Boletales) reveals a divergence of the mating type B locus.</title>
        <authorList>
            <person name="Mujic A.B."/>
            <person name="Kuo A."/>
            <person name="Tritt A."/>
            <person name="Lipzen A."/>
            <person name="Chen C."/>
            <person name="Johnson J."/>
            <person name="Sharma A."/>
            <person name="Barry K."/>
            <person name="Grigoriev I.V."/>
            <person name="Spatafora J.W."/>
        </authorList>
    </citation>
    <scope>NUCLEOTIDE SEQUENCE [LARGE SCALE GENOMIC DNA]</scope>
    <source>
        <strain evidence="2 3">AM-OR11-056</strain>
    </source>
</reference>
<feature type="region of interest" description="Disordered" evidence="1">
    <location>
        <begin position="85"/>
        <end position="108"/>
    </location>
</feature>
<sequence>MATGLLSLTYGYNIESQDHPMVKLVQKQTNILVKEGTAEKAALLEAFPFSKLLLPFVVSPECFEHWNSQISSILDSWPRLPRERCNRQTTGQGSVGSALRIHERRSCE</sequence>
<evidence type="ECO:0000313" key="2">
    <source>
        <dbReference type="EMBL" id="OJA09219.1"/>
    </source>
</evidence>
<accession>A0A1J8PN47</accession>
<organism evidence="2 3">
    <name type="scientific">Rhizopogon vesiculosus</name>
    <dbReference type="NCBI Taxonomy" id="180088"/>
    <lineage>
        <taxon>Eukaryota</taxon>
        <taxon>Fungi</taxon>
        <taxon>Dikarya</taxon>
        <taxon>Basidiomycota</taxon>
        <taxon>Agaricomycotina</taxon>
        <taxon>Agaricomycetes</taxon>
        <taxon>Agaricomycetidae</taxon>
        <taxon>Boletales</taxon>
        <taxon>Suillineae</taxon>
        <taxon>Rhizopogonaceae</taxon>
        <taxon>Rhizopogon</taxon>
    </lineage>
</organism>
<name>A0A1J8PN47_9AGAM</name>
<evidence type="ECO:0000313" key="3">
    <source>
        <dbReference type="Proteomes" id="UP000183567"/>
    </source>
</evidence>
<protein>
    <submittedName>
        <fullName evidence="2">Uncharacterized protein</fullName>
    </submittedName>
</protein>